<dbReference type="KEGG" id="led:BBK82_11145"/>
<protein>
    <recommendedName>
        <fullName evidence="3">Alpha/beta hydrolase</fullName>
    </recommendedName>
</protein>
<evidence type="ECO:0000313" key="1">
    <source>
        <dbReference type="EMBL" id="ANZ36537.1"/>
    </source>
</evidence>
<name>A0A1B2HFP2_9PSEU</name>
<gene>
    <name evidence="1" type="ORF">BBK82_11145</name>
</gene>
<evidence type="ECO:0008006" key="3">
    <source>
        <dbReference type="Google" id="ProtNLM"/>
    </source>
</evidence>
<reference evidence="1 2" key="1">
    <citation type="submission" date="2016-07" db="EMBL/GenBank/DDBJ databases">
        <title>Complete genome sequence of the Lentzea guizhouensis DHS C013.</title>
        <authorList>
            <person name="Cao C."/>
        </authorList>
    </citation>
    <scope>NUCLEOTIDE SEQUENCE [LARGE SCALE GENOMIC DNA]</scope>
    <source>
        <strain evidence="1 2">DHS C013</strain>
    </source>
</reference>
<organism evidence="1 2">
    <name type="scientific">Lentzea guizhouensis</name>
    <dbReference type="NCBI Taxonomy" id="1586287"/>
    <lineage>
        <taxon>Bacteria</taxon>
        <taxon>Bacillati</taxon>
        <taxon>Actinomycetota</taxon>
        <taxon>Actinomycetes</taxon>
        <taxon>Pseudonocardiales</taxon>
        <taxon>Pseudonocardiaceae</taxon>
        <taxon>Lentzea</taxon>
    </lineage>
</organism>
<dbReference type="Proteomes" id="UP000093053">
    <property type="component" value="Chromosome"/>
</dbReference>
<dbReference type="RefSeq" id="WP_065914939.1">
    <property type="nucleotide sequence ID" value="NZ_CP016793.1"/>
</dbReference>
<proteinExistence type="predicted"/>
<dbReference type="SUPFAM" id="SSF53474">
    <property type="entry name" value="alpha/beta-Hydrolases"/>
    <property type="match status" value="1"/>
</dbReference>
<accession>A0A1B2HFP2</accession>
<dbReference type="EMBL" id="CP016793">
    <property type="protein sequence ID" value="ANZ36537.1"/>
    <property type="molecule type" value="Genomic_DNA"/>
</dbReference>
<dbReference type="Gene3D" id="3.40.50.1820">
    <property type="entry name" value="alpha/beta hydrolase"/>
    <property type="match status" value="1"/>
</dbReference>
<dbReference type="InterPro" id="IPR029058">
    <property type="entry name" value="AB_hydrolase_fold"/>
</dbReference>
<keyword evidence="2" id="KW-1185">Reference proteome</keyword>
<dbReference type="STRING" id="1586287.BBK82_11145"/>
<dbReference type="AlphaFoldDB" id="A0A1B2HFP2"/>
<evidence type="ECO:0000313" key="2">
    <source>
        <dbReference type="Proteomes" id="UP000093053"/>
    </source>
</evidence>
<dbReference type="OrthoDB" id="9806902at2"/>
<sequence length="157" mass="16137">MEVPGWLAVLLHGERIAFGLKTAGVPVVLTDDIAAAVESSSLPVVLIGHFTGAPAAVRHAQTHSGLAALVLVSPVLGMWDGASDELADLMDEVSSGPSLGSLPTLWLHGADDEIVPISDTRAGTGRIRGSAFEEQVVAGLLTDGAAVARILQFVRGL</sequence>